<dbReference type="EMBL" id="MCFI01000014">
    <property type="protein sequence ID" value="ORY79808.1"/>
    <property type="molecule type" value="Genomic_DNA"/>
</dbReference>
<dbReference type="InterPro" id="IPR011990">
    <property type="entry name" value="TPR-like_helical_dom_sf"/>
</dbReference>
<dbReference type="SUPFAM" id="SSF81901">
    <property type="entry name" value="HCP-like"/>
    <property type="match status" value="1"/>
</dbReference>
<keyword evidence="1" id="KW-0677">Repeat</keyword>
<dbReference type="RefSeq" id="XP_040723942.1">
    <property type="nucleotide sequence ID" value="XM_040869650.1"/>
</dbReference>
<gene>
    <name evidence="3" type="ORF">BCR37DRAFT_381252</name>
</gene>
<dbReference type="Pfam" id="PF08238">
    <property type="entry name" value="Sel1"/>
    <property type="match status" value="7"/>
</dbReference>
<feature type="region of interest" description="Disordered" evidence="2">
    <location>
        <begin position="99"/>
        <end position="406"/>
    </location>
</feature>
<feature type="region of interest" description="Disordered" evidence="2">
    <location>
        <begin position="749"/>
        <end position="768"/>
    </location>
</feature>
<proteinExistence type="predicted"/>
<evidence type="ECO:0000256" key="1">
    <source>
        <dbReference type="ARBA" id="ARBA00022737"/>
    </source>
</evidence>
<feature type="compositionally biased region" description="Low complexity" evidence="2">
    <location>
        <begin position="381"/>
        <end position="398"/>
    </location>
</feature>
<feature type="compositionally biased region" description="Low complexity" evidence="2">
    <location>
        <begin position="18"/>
        <end position="30"/>
    </location>
</feature>
<dbReference type="SMART" id="SM00671">
    <property type="entry name" value="SEL1"/>
    <property type="match status" value="7"/>
</dbReference>
<dbReference type="PANTHER" id="PTHR46430">
    <property type="entry name" value="PROTEIN SKT5-RELATED"/>
    <property type="match status" value="1"/>
</dbReference>
<feature type="compositionally biased region" description="Low complexity" evidence="2">
    <location>
        <begin position="242"/>
        <end position="256"/>
    </location>
</feature>
<evidence type="ECO:0000256" key="2">
    <source>
        <dbReference type="SAM" id="MobiDB-lite"/>
    </source>
</evidence>
<feature type="compositionally biased region" description="Low complexity" evidence="2">
    <location>
        <begin position="108"/>
        <end position="140"/>
    </location>
</feature>
<sequence length="768" mass="84701">MAADTITNSRRLSPLRKPVATAPAAAIPPAGDMQHQHPGQLSPGAMTQQLQELRLQEPVEDEMFDPKRGTYIPYGGFDTVLDSYYTEGDPTDLKILAPSQMQRREQSRSPQRALQAQQQQPVVQQQQPVVQAQQQQAYRQGPPPPRPPPSQDYYEDQRDYQEGPYDPYVQPQHQHQPPQQRMHMPMQHPQQRMMPPRQGPPRMQQQQQRPDVRMRPAQGPGPGPGYDPRMGPRQAYRPNTAGPYQPGQPPQGYAGQPGPPPQQGPYPQAPQASGPYPGGYPPSNPGPRGRPYNGPPRPVTGAGQAPGRSPPMRHGADVGGGSYDLAAPLPPRQEAYAQGPPPARQEPYQAMPPPQQQMQQAYRNGPSPAPSQTRSEHMQRVTSPPVQQQAPATAPSSQRNSARSEDNADMLMQETEPPVTLQSLNGLRREAAQRNDPATSLKLVKKLMEAAEVLCNEPDAKQARRSKDDYNREALRTLKQITSQESPFPDAVFFLANCYGNGALALDVDHQRAFAMYESAAKQQHAPSAYRTAVCLEIGAGTKPDVARAVRFYERAANYGDVAAMYKLGMILLRGLLGQQPDARGAIGWLQKAADKATVDNPHALHELALLYEKGDPHAGIAQHEQLAKDLFTRAAKLHYAPSQFRLGYAYEYGTLGCPADPRRSIAWYSRGAERGDPESELALSGWYLTGSDGVLAQNDREAYLWGRKAAERGLAKAEFAVGYFYESGIGTEANTEEAIKWYKRAATAGQKKAQDRLLALTGKKPRR</sequence>
<keyword evidence="4" id="KW-1185">Reference proteome</keyword>
<dbReference type="InterPro" id="IPR051726">
    <property type="entry name" value="Chitin_Synth_Reg"/>
</dbReference>
<feature type="compositionally biased region" description="Pro residues" evidence="2">
    <location>
        <begin position="257"/>
        <end position="268"/>
    </location>
</feature>
<feature type="compositionally biased region" description="Pro residues" evidence="2">
    <location>
        <begin position="141"/>
        <end position="150"/>
    </location>
</feature>
<protein>
    <recommendedName>
        <fullName evidence="5">HCP-like protein</fullName>
    </recommendedName>
</protein>
<feature type="compositionally biased region" description="Pro residues" evidence="2">
    <location>
        <begin position="339"/>
        <end position="355"/>
    </location>
</feature>
<reference evidence="3 4" key="1">
    <citation type="submission" date="2016-07" db="EMBL/GenBank/DDBJ databases">
        <title>Pervasive Adenine N6-methylation of Active Genes in Fungi.</title>
        <authorList>
            <consortium name="DOE Joint Genome Institute"/>
            <person name="Mondo S.J."/>
            <person name="Dannebaum R.O."/>
            <person name="Kuo R.C."/>
            <person name="Labutti K."/>
            <person name="Haridas S."/>
            <person name="Kuo A."/>
            <person name="Salamov A."/>
            <person name="Ahrendt S.R."/>
            <person name="Lipzen A."/>
            <person name="Sullivan W."/>
            <person name="Andreopoulos W.B."/>
            <person name="Clum A."/>
            <person name="Lindquist E."/>
            <person name="Daum C."/>
            <person name="Ramamoorthy G.K."/>
            <person name="Gryganskyi A."/>
            <person name="Culley D."/>
            <person name="Magnuson J.K."/>
            <person name="James T.Y."/>
            <person name="O'Malley M.A."/>
            <person name="Stajich J.E."/>
            <person name="Spatafora J.W."/>
            <person name="Visel A."/>
            <person name="Grigoriev I.V."/>
        </authorList>
    </citation>
    <scope>NUCLEOTIDE SEQUENCE [LARGE SCALE GENOMIC DNA]</scope>
    <source>
        <strain evidence="3 4">12-1054</strain>
    </source>
</reference>
<dbReference type="PANTHER" id="PTHR46430:SF3">
    <property type="entry name" value="ACTIVATOR OF C KINASE PROTEIN 1"/>
    <property type="match status" value="1"/>
</dbReference>
<dbReference type="OrthoDB" id="272077at2759"/>
<evidence type="ECO:0008006" key="5">
    <source>
        <dbReference type="Google" id="ProtNLM"/>
    </source>
</evidence>
<feature type="region of interest" description="Disordered" evidence="2">
    <location>
        <begin position="1"/>
        <end position="47"/>
    </location>
</feature>
<comment type="caution">
    <text evidence="3">The sequence shown here is derived from an EMBL/GenBank/DDBJ whole genome shotgun (WGS) entry which is preliminary data.</text>
</comment>
<evidence type="ECO:0000313" key="3">
    <source>
        <dbReference type="EMBL" id="ORY79808.1"/>
    </source>
</evidence>
<accession>A0A1Y2F7E1</accession>
<dbReference type="Proteomes" id="UP000193685">
    <property type="component" value="Unassembled WGS sequence"/>
</dbReference>
<feature type="compositionally biased region" description="Low complexity" evidence="2">
    <location>
        <begin position="170"/>
        <end position="209"/>
    </location>
</feature>
<dbReference type="AlphaFoldDB" id="A0A1Y2F7E1"/>
<feature type="compositionally biased region" description="Polar residues" evidence="2">
    <location>
        <begin position="1"/>
        <end position="11"/>
    </location>
</feature>
<dbReference type="STRING" id="56484.A0A1Y2F7E1"/>
<organism evidence="3 4">
    <name type="scientific">Protomyces lactucae-debilis</name>
    <dbReference type="NCBI Taxonomy" id="2754530"/>
    <lineage>
        <taxon>Eukaryota</taxon>
        <taxon>Fungi</taxon>
        <taxon>Dikarya</taxon>
        <taxon>Ascomycota</taxon>
        <taxon>Taphrinomycotina</taxon>
        <taxon>Taphrinomycetes</taxon>
        <taxon>Taphrinales</taxon>
        <taxon>Protomycetaceae</taxon>
        <taxon>Protomyces</taxon>
    </lineage>
</organism>
<dbReference type="InterPro" id="IPR006597">
    <property type="entry name" value="Sel1-like"/>
</dbReference>
<dbReference type="GeneID" id="63786249"/>
<dbReference type="OMA" id="DSDCTIM"/>
<name>A0A1Y2F7E1_PROLT</name>
<dbReference type="Gene3D" id="1.25.40.10">
    <property type="entry name" value="Tetratricopeptide repeat domain"/>
    <property type="match status" value="2"/>
</dbReference>
<evidence type="ECO:0000313" key="4">
    <source>
        <dbReference type="Proteomes" id="UP000193685"/>
    </source>
</evidence>